<keyword evidence="3" id="KW-1185">Reference proteome</keyword>
<evidence type="ECO:0000259" key="1">
    <source>
        <dbReference type="PROSITE" id="PS50908"/>
    </source>
</evidence>
<dbReference type="AlphaFoldDB" id="F0ZZB6"/>
<name>F0ZZB6_DICPU</name>
<proteinExistence type="predicted"/>
<dbReference type="SUPFAM" id="SSF54495">
    <property type="entry name" value="UBC-like"/>
    <property type="match status" value="1"/>
</dbReference>
<dbReference type="STRING" id="5786.F0ZZB6"/>
<organism evidence="2 3">
    <name type="scientific">Dictyostelium purpureum</name>
    <name type="common">Slime mold</name>
    <dbReference type="NCBI Taxonomy" id="5786"/>
    <lineage>
        <taxon>Eukaryota</taxon>
        <taxon>Amoebozoa</taxon>
        <taxon>Evosea</taxon>
        <taxon>Eumycetozoa</taxon>
        <taxon>Dictyostelia</taxon>
        <taxon>Dictyosteliales</taxon>
        <taxon>Dictyosteliaceae</taxon>
        <taxon>Dictyostelium</taxon>
    </lineage>
</organism>
<dbReference type="InterPro" id="IPR016135">
    <property type="entry name" value="UBQ-conjugating_enzyme/RWD"/>
</dbReference>
<dbReference type="Pfam" id="PF16543">
    <property type="entry name" value="DFRP_C"/>
    <property type="match status" value="1"/>
</dbReference>
<dbReference type="PANTHER" id="PTHR12292">
    <property type="entry name" value="RWD DOMAIN-CONTAINING PROTEIN"/>
    <property type="match status" value="1"/>
</dbReference>
<evidence type="ECO:0000313" key="2">
    <source>
        <dbReference type="EMBL" id="EGC30697.1"/>
    </source>
</evidence>
<dbReference type="OrthoDB" id="277175at2759"/>
<dbReference type="VEuPathDB" id="AmoebaDB:DICPUDRAFT_157517"/>
<sequence length="197" mass="22549">MDHFNIGIILDIVFSEDYPNSVPKIELVPTLNVEKENILDLEQQIIQEAENNIGMSMIFILAGLIKEWLDNNNIDPESLLVEESSEEEPEEEEKVFEGTPVTAEAFLAWRKKFIEETKPFKKSEKQTTTKLTGRQLFESDITLYSSDSKLMEEGEETSDISVASLKPKLEEVAAQVDWSLFADNEEIIDVEEEEDEE</sequence>
<dbReference type="InterPro" id="IPR040213">
    <property type="entry name" value="GIR2-like"/>
</dbReference>
<gene>
    <name evidence="2" type="ORF">DICPUDRAFT_157517</name>
</gene>
<dbReference type="Pfam" id="PF05773">
    <property type="entry name" value="RWD"/>
    <property type="match status" value="1"/>
</dbReference>
<evidence type="ECO:0000313" key="3">
    <source>
        <dbReference type="Proteomes" id="UP000001064"/>
    </source>
</evidence>
<reference evidence="3" key="1">
    <citation type="journal article" date="2011" name="Genome Biol.">
        <title>Comparative genomics of the social amoebae Dictyostelium discoideum and Dictyostelium purpureum.</title>
        <authorList>
            <consortium name="US DOE Joint Genome Institute (JGI-PGF)"/>
            <person name="Sucgang R."/>
            <person name="Kuo A."/>
            <person name="Tian X."/>
            <person name="Salerno W."/>
            <person name="Parikh A."/>
            <person name="Feasley C.L."/>
            <person name="Dalin E."/>
            <person name="Tu H."/>
            <person name="Huang E."/>
            <person name="Barry K."/>
            <person name="Lindquist E."/>
            <person name="Shapiro H."/>
            <person name="Bruce D."/>
            <person name="Schmutz J."/>
            <person name="Salamov A."/>
            <person name="Fey P."/>
            <person name="Gaudet P."/>
            <person name="Anjard C."/>
            <person name="Babu M.M."/>
            <person name="Basu S."/>
            <person name="Bushmanova Y."/>
            <person name="van der Wel H."/>
            <person name="Katoh-Kurasawa M."/>
            <person name="Dinh C."/>
            <person name="Coutinho P.M."/>
            <person name="Saito T."/>
            <person name="Elias M."/>
            <person name="Schaap P."/>
            <person name="Kay R.R."/>
            <person name="Henrissat B."/>
            <person name="Eichinger L."/>
            <person name="Rivero F."/>
            <person name="Putnam N.H."/>
            <person name="West C.M."/>
            <person name="Loomis W.F."/>
            <person name="Chisholm R.L."/>
            <person name="Shaulsky G."/>
            <person name="Strassmann J.E."/>
            <person name="Queller D.C."/>
            <person name="Kuspa A."/>
            <person name="Grigoriev I.V."/>
        </authorList>
    </citation>
    <scope>NUCLEOTIDE SEQUENCE [LARGE SCALE GENOMIC DNA]</scope>
    <source>
        <strain evidence="3">QSDP1</strain>
    </source>
</reference>
<dbReference type="KEGG" id="dpp:DICPUDRAFT_157517"/>
<dbReference type="Proteomes" id="UP000001064">
    <property type="component" value="Unassembled WGS sequence"/>
</dbReference>
<dbReference type="Gene3D" id="6.20.400.10">
    <property type="match status" value="1"/>
</dbReference>
<protein>
    <recommendedName>
        <fullName evidence="1">RWD domain-containing protein</fullName>
    </recommendedName>
</protein>
<dbReference type="Gene3D" id="3.10.110.10">
    <property type="entry name" value="Ubiquitin Conjugating Enzyme"/>
    <property type="match status" value="1"/>
</dbReference>
<dbReference type="OMA" id="QWDEHKK"/>
<dbReference type="GO" id="GO:0002181">
    <property type="term" value="P:cytoplasmic translation"/>
    <property type="evidence" value="ECO:0000318"/>
    <property type="project" value="GO_Central"/>
</dbReference>
<dbReference type="InParanoid" id="F0ZZB6"/>
<accession>F0ZZB6</accession>
<dbReference type="PROSITE" id="PS50908">
    <property type="entry name" value="RWD"/>
    <property type="match status" value="1"/>
</dbReference>
<dbReference type="InterPro" id="IPR032378">
    <property type="entry name" value="ZC3H15/TMA46_C"/>
</dbReference>
<dbReference type="RefSeq" id="XP_003292760.1">
    <property type="nucleotide sequence ID" value="XM_003292712.1"/>
</dbReference>
<feature type="domain" description="RWD" evidence="1">
    <location>
        <begin position="1"/>
        <end position="72"/>
    </location>
</feature>
<dbReference type="FunCoup" id="F0ZZB6">
    <property type="interactions" value="431"/>
</dbReference>
<dbReference type="EMBL" id="GL871307">
    <property type="protein sequence ID" value="EGC30697.1"/>
    <property type="molecule type" value="Genomic_DNA"/>
</dbReference>
<dbReference type="GeneID" id="10508882"/>
<dbReference type="InterPro" id="IPR006575">
    <property type="entry name" value="RWD_dom"/>
</dbReference>
<dbReference type="eggNOG" id="KOG4018">
    <property type="taxonomic scope" value="Eukaryota"/>
</dbReference>